<gene>
    <name evidence="2" type="ORF">SELO1098_LOCUS25290</name>
</gene>
<accession>A0A7S3HJ23</accession>
<proteinExistence type="predicted"/>
<keyword evidence="1" id="KW-0812">Transmembrane</keyword>
<evidence type="ECO:0000313" key="2">
    <source>
        <dbReference type="EMBL" id="CAE0296438.1"/>
    </source>
</evidence>
<protein>
    <submittedName>
        <fullName evidence="2">Uncharacterized protein</fullName>
    </submittedName>
</protein>
<keyword evidence="1" id="KW-0472">Membrane</keyword>
<dbReference type="AlphaFoldDB" id="A0A7S3HJ23"/>
<feature type="transmembrane region" description="Helical" evidence="1">
    <location>
        <begin position="144"/>
        <end position="161"/>
    </location>
</feature>
<name>A0A7S3HJ23_9STRA</name>
<feature type="transmembrane region" description="Helical" evidence="1">
    <location>
        <begin position="173"/>
        <end position="190"/>
    </location>
</feature>
<feature type="transmembrane region" description="Helical" evidence="1">
    <location>
        <begin position="12"/>
        <end position="29"/>
    </location>
</feature>
<evidence type="ECO:0000256" key="1">
    <source>
        <dbReference type="SAM" id="Phobius"/>
    </source>
</evidence>
<reference evidence="2" key="1">
    <citation type="submission" date="2021-01" db="EMBL/GenBank/DDBJ databases">
        <authorList>
            <person name="Corre E."/>
            <person name="Pelletier E."/>
            <person name="Niang G."/>
            <person name="Scheremetjew M."/>
            <person name="Finn R."/>
            <person name="Kale V."/>
            <person name="Holt S."/>
            <person name="Cochrane G."/>
            <person name="Meng A."/>
            <person name="Brown T."/>
            <person name="Cohen L."/>
        </authorList>
    </citation>
    <scope>NUCLEOTIDE SEQUENCE</scope>
    <source>
        <strain evidence="2">CCAP 955/1</strain>
    </source>
</reference>
<dbReference type="EMBL" id="HBIC01049596">
    <property type="protein sequence ID" value="CAE0296438.1"/>
    <property type="molecule type" value="Transcribed_RNA"/>
</dbReference>
<sequence>MDIWTRRIHNPYILGGSVAASYLAFYTAFDKKTKTLQLSNVIDLFLCRRGLDWSLVEANKALSLSGLTTMMIAFLPEFERSRKELLWMSMLTLWGHSTYSYYKFYQFDYRKILSEKIVKKGSLLLGAAANFALAAGYFEQLSVAVLAVSTTVLGVAHFYTMEIDYKYVLQVRPFAYLPFPLAGWVIYKYVADYLDNKL</sequence>
<organism evidence="2">
    <name type="scientific">Spumella elongata</name>
    <dbReference type="NCBI Taxonomy" id="89044"/>
    <lineage>
        <taxon>Eukaryota</taxon>
        <taxon>Sar</taxon>
        <taxon>Stramenopiles</taxon>
        <taxon>Ochrophyta</taxon>
        <taxon>Chrysophyceae</taxon>
        <taxon>Chromulinales</taxon>
        <taxon>Chromulinaceae</taxon>
        <taxon>Spumella</taxon>
    </lineage>
</organism>
<keyword evidence="1" id="KW-1133">Transmembrane helix</keyword>